<name>A0A7J6FS18_CANSA</name>
<feature type="region of interest" description="Disordered" evidence="1">
    <location>
        <begin position="1"/>
        <end position="75"/>
    </location>
</feature>
<protein>
    <submittedName>
        <fullName evidence="2">Uncharacterized protein</fullName>
    </submittedName>
</protein>
<organism evidence="2 5">
    <name type="scientific">Cannabis sativa</name>
    <name type="common">Hemp</name>
    <name type="synonym">Marijuana</name>
    <dbReference type="NCBI Taxonomy" id="3483"/>
    <lineage>
        <taxon>Eukaryota</taxon>
        <taxon>Viridiplantae</taxon>
        <taxon>Streptophyta</taxon>
        <taxon>Embryophyta</taxon>
        <taxon>Tracheophyta</taxon>
        <taxon>Spermatophyta</taxon>
        <taxon>Magnoliopsida</taxon>
        <taxon>eudicotyledons</taxon>
        <taxon>Gunneridae</taxon>
        <taxon>Pentapetalae</taxon>
        <taxon>rosids</taxon>
        <taxon>fabids</taxon>
        <taxon>Rosales</taxon>
        <taxon>Cannabaceae</taxon>
        <taxon>Cannabis</taxon>
    </lineage>
</organism>
<evidence type="ECO:0000313" key="5">
    <source>
        <dbReference type="Proteomes" id="UP000525078"/>
    </source>
</evidence>
<dbReference type="EMBL" id="JAATIQ010000130">
    <property type="protein sequence ID" value="KAF4379231.1"/>
    <property type="molecule type" value="Genomic_DNA"/>
</dbReference>
<evidence type="ECO:0000313" key="2">
    <source>
        <dbReference type="EMBL" id="KAF4372589.1"/>
    </source>
</evidence>
<sequence>MNKKGLAILMRTRMRPTPNNSTNLSHSNPPINSLVNQNLSNSEENRSNGRDQQGNYNPDASLNNQRNLEHVRESMHSAISMNKTEVLDSVLNDFAEVKMHNQVA</sequence>
<dbReference type="EMBL" id="JAATIQ010000021">
    <property type="protein sequence ID" value="KAF4399556.1"/>
    <property type="molecule type" value="Genomic_DNA"/>
</dbReference>
<comment type="caution">
    <text evidence="2">The sequence shown here is derived from an EMBL/GenBank/DDBJ whole genome shotgun (WGS) entry which is preliminary data.</text>
</comment>
<evidence type="ECO:0000256" key="1">
    <source>
        <dbReference type="SAM" id="MobiDB-lite"/>
    </source>
</evidence>
<feature type="compositionally biased region" description="Polar residues" evidence="1">
    <location>
        <begin position="50"/>
        <end position="66"/>
    </location>
</feature>
<reference evidence="5 6" key="1">
    <citation type="journal article" date="2020" name="bioRxiv">
        <title>Sequence and annotation of 42 cannabis genomes reveals extensive copy number variation in cannabinoid synthesis and pathogen resistance genes.</title>
        <authorList>
            <person name="Mckernan K.J."/>
            <person name="Helbert Y."/>
            <person name="Kane L.T."/>
            <person name="Ebling H."/>
            <person name="Zhang L."/>
            <person name="Liu B."/>
            <person name="Eaton Z."/>
            <person name="Mclaughlin S."/>
            <person name="Kingan S."/>
            <person name="Baybayan P."/>
            <person name="Concepcion G."/>
            <person name="Jordan M."/>
            <person name="Riva A."/>
            <person name="Barbazuk W."/>
            <person name="Harkins T."/>
        </authorList>
    </citation>
    <scope>NUCLEOTIDE SEQUENCE [LARGE SCALE GENOMIC DNA]</scope>
    <source>
        <strain evidence="5 6">cv. Jamaican Lion 4</strain>
        <strain evidence="3">Father</strain>
        <strain evidence="2">Mother</strain>
        <tissue evidence="2">Leaf</tissue>
    </source>
</reference>
<feature type="compositionally biased region" description="Polar residues" evidence="1">
    <location>
        <begin position="17"/>
        <end position="42"/>
    </location>
</feature>
<proteinExistence type="predicted"/>
<evidence type="ECO:0000313" key="4">
    <source>
        <dbReference type="EMBL" id="KAF4399556.1"/>
    </source>
</evidence>
<gene>
    <name evidence="2" type="ORF">F8388_027262</name>
    <name evidence="3" type="ORF">G4B88_010625</name>
    <name evidence="4" type="ORF">G4B88_022639</name>
</gene>
<dbReference type="Proteomes" id="UP000525078">
    <property type="component" value="Unassembled WGS sequence"/>
</dbReference>
<accession>A0A7J6FS18</accession>
<dbReference type="Proteomes" id="UP000583929">
    <property type="component" value="Unassembled WGS sequence"/>
</dbReference>
<evidence type="ECO:0000313" key="6">
    <source>
        <dbReference type="Proteomes" id="UP000583929"/>
    </source>
</evidence>
<dbReference type="EMBL" id="JAATIP010000105">
    <property type="protein sequence ID" value="KAF4372589.1"/>
    <property type="molecule type" value="Genomic_DNA"/>
</dbReference>
<evidence type="ECO:0000313" key="3">
    <source>
        <dbReference type="EMBL" id="KAF4379231.1"/>
    </source>
</evidence>
<keyword evidence="6" id="KW-1185">Reference proteome</keyword>
<dbReference type="AlphaFoldDB" id="A0A7J6FS18"/>